<keyword evidence="9" id="KW-1185">Reference proteome</keyword>
<feature type="region of interest" description="Disordered" evidence="4">
    <location>
        <begin position="301"/>
        <end position="369"/>
    </location>
</feature>
<dbReference type="InterPro" id="IPR029063">
    <property type="entry name" value="SAM-dependent_MTases_sf"/>
</dbReference>
<dbReference type="EMBL" id="CAMXCT030000324">
    <property type="protein sequence ID" value="CAL4764459.1"/>
    <property type="molecule type" value="Genomic_DNA"/>
</dbReference>
<feature type="region of interest" description="Disordered" evidence="4">
    <location>
        <begin position="1"/>
        <end position="160"/>
    </location>
</feature>
<keyword evidence="3" id="KW-0233">DNA recombination</keyword>
<feature type="domain" description="Tyr recombinase" evidence="5">
    <location>
        <begin position="1402"/>
        <end position="1583"/>
    </location>
</feature>
<dbReference type="InterPro" id="IPR011010">
    <property type="entry name" value="DNA_brk_join_enz"/>
</dbReference>
<evidence type="ECO:0000313" key="9">
    <source>
        <dbReference type="Proteomes" id="UP001152797"/>
    </source>
</evidence>
<evidence type="ECO:0000313" key="7">
    <source>
        <dbReference type="EMBL" id="CAL1130522.1"/>
    </source>
</evidence>
<evidence type="ECO:0000313" key="6">
    <source>
        <dbReference type="EMBL" id="CAI3977147.1"/>
    </source>
</evidence>
<comment type="caution">
    <text evidence="6">The sequence shown here is derived from an EMBL/GenBank/DDBJ whole genome shotgun (WGS) entry which is preliminary data.</text>
</comment>
<feature type="compositionally biased region" description="Basic and acidic residues" evidence="4">
    <location>
        <begin position="34"/>
        <end position="43"/>
    </location>
</feature>
<dbReference type="Gene3D" id="1.10.443.10">
    <property type="entry name" value="Intergrase catalytic core"/>
    <property type="match status" value="1"/>
</dbReference>
<dbReference type="GO" id="GO:0015074">
    <property type="term" value="P:DNA integration"/>
    <property type="evidence" value="ECO:0007669"/>
    <property type="project" value="InterPro"/>
</dbReference>
<feature type="compositionally biased region" description="Basic residues" evidence="4">
    <location>
        <begin position="324"/>
        <end position="335"/>
    </location>
</feature>
<keyword evidence="2" id="KW-0808">Transferase</keyword>
<evidence type="ECO:0000313" key="8">
    <source>
        <dbReference type="EMBL" id="CAL4764459.1"/>
    </source>
</evidence>
<sequence length="1597" mass="178355">MEDLHRGEGAEKKPERRVEGPGEKGKSEKKAKKDRRDAVKKAEPAAIKDITTSNLQDQLALRAATVAQERQKKRQIEKKKEDRDPSKELLRILTKSLGKKKKEKKTGKKKRKKKRGSSSGSGGTTSSLGASSRGSSSESESSSEETKLEPPLKRKSKEKPGSVLQLLVQHARDQLDQTAKVSILEKTADPTNMGIKLASYFSIVVRPQMGQAMGPLREMHMLTQAMDLLRQGQLGLCGDVLAGRFMSLHQSALDGSWSSAKFLELMPLEDTSAAGSSVIMQARKHAKLAAKVANPDWVWGAGKAKGGRGKSSSWQDYGGDAKGKGKKGAKGRGKFKGGWSGAQGSEDPDTGKRKEKQPPQPNGVTERGKAMSLKESIGSCRSFAQVGCVLCWWVIAGTELILVEKAAVSFLGDFLQSKVADVQSYQIKKRGMIFPLREGDLHEVTSFLKQTRLECVFEDKLVEEWSSKAWQYVVFCCLNRLAGAAACPSKGRWTLSERRAAESIAGYVQSRLARDHRGAGLSEEAWQKELASRQVGYGGEEVSICHKLSWEQVLPGLPPETHGGCVDCLDWVGPRTREFLLSPQTLVKDVAEISLPERMGRIHAVEGDILKIACELVRRRICTWVPLDNVFEVRGRKILNGLFGVAKTTTLESGRPLPPWFTALLTEARSDNTCWWHIYLDNFCAGERLGASSAGDWGRQCHEAAERCWREAGVISSEKKRVSGEVTVQELGAEINGEMGTLGISTAKLEKLCLTTLWALAQPRIERKTVQIIAGRWMFALQFKRPGMSLLQAVWKYVGGKEKATEKLLRQVRGELFSLVCCAPLFQCNLRAAVAPLVVASDASNSGGAVGVSETLTQEGKDFVSTTERIERGIPCKPAPVLLVSLFNGIGGCFRAYDVAGLLPMGRIAVEINEDANRITARHWPGTLQIKDIHTVTRDVVREWSARFLQVAEIHVWAGFPCQDLCGAKAGRKNLMGKNSSLFWEIPRVVTLIKEEFGATVVVKEVLENVQSMDKSATEEISRAFGAWPYGLDCVDAVPLRRPRFCWTTEVIEGVIPGVVVESKSYWKQVQAQAECPKTEQWIDPGFQWNGDGKDIVFPTCMRSIPRQAPPPKPAGLEKCSETTVQRWREDSFRYPPYQYQPQYLLCSEDSWRLLNANEKELLLGYGWQHTKTAWSASRIKQNRVGYSDVRNSLLGDSFSIFSFVILAVVCSKRFLPTIPYVVLAGRMGLAPGFRAALRCSAPLDRRLQYGFSTQDGSSISVEHLNRLLLRKTNHTGSDVRVITGEIMNAKTYPRQSVAAQWWHWRERSKIHLDDAALSVKTQQRYYCALRKLLPTIERCKCADDLDLKICNWIRRMWKSGEPLVYIGDGLCAMHFFMPWSKGKVPGAWKLFAVWRRLEIPSRAPPLTWDLVKSFSSYELSLRRHEMSSLLLLAFHCLLRTGELLQLYPEDILLGRSHGVLSLKGTKSGKRNAANESISITNELVVESLRSLLSYRRQCGGPSQPLWSSSHAAFRSRFKVLCDRFDVQHHAFRPYSLRRGGATDLFQRTRSMECALLRGRWESSRVARIYISDGLSFLPSLRFTPKTQSMMNRFSYA</sequence>
<dbReference type="InterPro" id="IPR002104">
    <property type="entry name" value="Integrase_catalytic"/>
</dbReference>
<proteinExistence type="predicted"/>
<evidence type="ECO:0000259" key="5">
    <source>
        <dbReference type="PROSITE" id="PS51898"/>
    </source>
</evidence>
<evidence type="ECO:0000256" key="2">
    <source>
        <dbReference type="ARBA" id="ARBA00022679"/>
    </source>
</evidence>
<keyword evidence="1" id="KW-0489">Methyltransferase</keyword>
<dbReference type="Proteomes" id="UP001152797">
    <property type="component" value="Unassembled WGS sequence"/>
</dbReference>
<reference evidence="6" key="1">
    <citation type="submission" date="2022-10" db="EMBL/GenBank/DDBJ databases">
        <authorList>
            <person name="Chen Y."/>
            <person name="Dougan E. K."/>
            <person name="Chan C."/>
            <person name="Rhodes N."/>
            <person name="Thang M."/>
        </authorList>
    </citation>
    <scope>NUCLEOTIDE SEQUENCE</scope>
</reference>
<evidence type="ECO:0000256" key="4">
    <source>
        <dbReference type="SAM" id="MobiDB-lite"/>
    </source>
</evidence>
<dbReference type="GO" id="GO:0032259">
    <property type="term" value="P:methylation"/>
    <property type="evidence" value="ECO:0007669"/>
    <property type="project" value="UniProtKB-KW"/>
</dbReference>
<feature type="compositionally biased region" description="Basic and acidic residues" evidence="4">
    <location>
        <begin position="1"/>
        <end position="28"/>
    </location>
</feature>
<gene>
    <name evidence="6" type="ORF">C1SCF055_LOCUS5311</name>
</gene>
<dbReference type="Pfam" id="PF00145">
    <property type="entry name" value="DNA_methylase"/>
    <property type="match status" value="1"/>
</dbReference>
<dbReference type="Gene3D" id="3.40.50.150">
    <property type="entry name" value="Vaccinia Virus protein VP39"/>
    <property type="match status" value="1"/>
</dbReference>
<dbReference type="GO" id="GO:0003677">
    <property type="term" value="F:DNA binding"/>
    <property type="evidence" value="ECO:0007669"/>
    <property type="project" value="InterPro"/>
</dbReference>
<reference evidence="7" key="2">
    <citation type="submission" date="2024-04" db="EMBL/GenBank/DDBJ databases">
        <authorList>
            <person name="Chen Y."/>
            <person name="Shah S."/>
            <person name="Dougan E. K."/>
            <person name="Thang M."/>
            <person name="Chan C."/>
        </authorList>
    </citation>
    <scope>NUCLEOTIDE SEQUENCE [LARGE SCALE GENOMIC DNA]</scope>
</reference>
<evidence type="ECO:0000256" key="3">
    <source>
        <dbReference type="ARBA" id="ARBA00023172"/>
    </source>
</evidence>
<accession>A0A9P1BPI4</accession>
<dbReference type="GO" id="GO:0008168">
    <property type="term" value="F:methyltransferase activity"/>
    <property type="evidence" value="ECO:0007669"/>
    <property type="project" value="UniProtKB-KW"/>
</dbReference>
<dbReference type="SUPFAM" id="SSF56349">
    <property type="entry name" value="DNA breaking-rejoining enzymes"/>
    <property type="match status" value="1"/>
</dbReference>
<name>A0A9P1BPI4_9DINO</name>
<dbReference type="EMBL" id="CAMXCT020000324">
    <property type="protein sequence ID" value="CAL1130522.1"/>
    <property type="molecule type" value="Genomic_DNA"/>
</dbReference>
<protein>
    <submittedName>
        <fullName evidence="8">DNA (Cytosine-5)-methyltransferase 3B (Dnmt3b) (DNA methyltransferase MmuIIIB) (DNA MTase MmuIIIB) (M.MmuIIIB)</fullName>
    </submittedName>
</protein>
<dbReference type="EMBL" id="CAMXCT010000324">
    <property type="protein sequence ID" value="CAI3977147.1"/>
    <property type="molecule type" value="Genomic_DNA"/>
</dbReference>
<dbReference type="SUPFAM" id="SSF53335">
    <property type="entry name" value="S-adenosyl-L-methionine-dependent methyltransferases"/>
    <property type="match status" value="1"/>
</dbReference>
<dbReference type="PROSITE" id="PS51898">
    <property type="entry name" value="TYR_RECOMBINASE"/>
    <property type="match status" value="1"/>
</dbReference>
<dbReference type="OrthoDB" id="3266428at2759"/>
<feature type="compositionally biased region" description="Basic and acidic residues" evidence="4">
    <location>
        <begin position="78"/>
        <end position="90"/>
    </location>
</feature>
<evidence type="ECO:0000256" key="1">
    <source>
        <dbReference type="ARBA" id="ARBA00022603"/>
    </source>
</evidence>
<feature type="compositionally biased region" description="Low complexity" evidence="4">
    <location>
        <begin position="124"/>
        <end position="140"/>
    </location>
</feature>
<feature type="compositionally biased region" description="Basic residues" evidence="4">
    <location>
        <begin position="97"/>
        <end position="116"/>
    </location>
</feature>
<dbReference type="InterPro" id="IPR001525">
    <property type="entry name" value="C5_MeTfrase"/>
</dbReference>
<organism evidence="6">
    <name type="scientific">Cladocopium goreaui</name>
    <dbReference type="NCBI Taxonomy" id="2562237"/>
    <lineage>
        <taxon>Eukaryota</taxon>
        <taxon>Sar</taxon>
        <taxon>Alveolata</taxon>
        <taxon>Dinophyceae</taxon>
        <taxon>Suessiales</taxon>
        <taxon>Symbiodiniaceae</taxon>
        <taxon>Cladocopium</taxon>
    </lineage>
</organism>
<dbReference type="GO" id="GO:0006310">
    <property type="term" value="P:DNA recombination"/>
    <property type="evidence" value="ECO:0007669"/>
    <property type="project" value="UniProtKB-KW"/>
</dbReference>
<dbReference type="InterPro" id="IPR013762">
    <property type="entry name" value="Integrase-like_cat_sf"/>
</dbReference>